<dbReference type="InterPro" id="IPR010266">
    <property type="entry name" value="NnrS"/>
</dbReference>
<feature type="transmembrane region" description="Helical" evidence="1">
    <location>
        <begin position="146"/>
        <end position="166"/>
    </location>
</feature>
<evidence type="ECO:0000313" key="3">
    <source>
        <dbReference type="Proteomes" id="UP001385892"/>
    </source>
</evidence>
<dbReference type="Proteomes" id="UP001385892">
    <property type="component" value="Unassembled WGS sequence"/>
</dbReference>
<reference evidence="2 3" key="1">
    <citation type="submission" date="2024-03" db="EMBL/GenBank/DDBJ databases">
        <title>Novel species of the genus Variovorax.</title>
        <authorList>
            <person name="Liu Q."/>
            <person name="Xin Y.-H."/>
        </authorList>
    </citation>
    <scope>NUCLEOTIDE SEQUENCE [LARGE SCALE GENOMIC DNA]</scope>
    <source>
        <strain evidence="2 3">KACC 18900</strain>
    </source>
</reference>
<accession>A0ABU8WXZ2</accession>
<dbReference type="EMBL" id="JBBKZT010000039">
    <property type="protein sequence ID" value="MEJ8852392.1"/>
    <property type="molecule type" value="Genomic_DNA"/>
</dbReference>
<keyword evidence="1" id="KW-1133">Transmembrane helix</keyword>
<feature type="transmembrane region" description="Helical" evidence="1">
    <location>
        <begin position="329"/>
        <end position="351"/>
    </location>
</feature>
<proteinExistence type="predicted"/>
<sequence>MTPLRTTPASAHPPTGLPVLRLGFRPFYLGAGAVAVIWMGVWSAMMTGRVSLGNGMPPILWHAHEMLFGFVTAVIVGFLLTAGKVWTGRATPRGGALAMLWLLWLAGRIASVGAPPAIFAACDTAFLLTIAILFGALIIRSRNWRNLPIAGVLFLLAASNLAFHLASMRALPMSPLTALLGGFSLVVVLTSVIGGRVIPAFTQSVSPGWKSSEPRWLSTASIATTAAGLVLWISAAPGPLCAITLAIAAVLQAARLACWNSPAVLRRPILWILHLSYAWTPIGLALLAASAAGWTGTSAGVHALAVGCIGGLVLGMMTRTARGHTGRPLHASSIEVTSYVLIGVAALFRVATPFLPLQFQSAALLLAVCAWTAAFALYLARYSVWLMTARLDGRDG</sequence>
<feature type="transmembrane region" description="Helical" evidence="1">
    <location>
        <begin position="299"/>
        <end position="317"/>
    </location>
</feature>
<feature type="transmembrane region" description="Helical" evidence="1">
    <location>
        <begin position="66"/>
        <end position="87"/>
    </location>
</feature>
<dbReference type="Pfam" id="PF05940">
    <property type="entry name" value="NnrS"/>
    <property type="match status" value="1"/>
</dbReference>
<feature type="transmembrane region" description="Helical" evidence="1">
    <location>
        <begin position="94"/>
        <end position="111"/>
    </location>
</feature>
<comment type="caution">
    <text evidence="2">The sequence shown here is derived from an EMBL/GenBank/DDBJ whole genome shotgun (WGS) entry which is preliminary data.</text>
</comment>
<feature type="transmembrane region" description="Helical" evidence="1">
    <location>
        <begin position="270"/>
        <end position="293"/>
    </location>
</feature>
<feature type="transmembrane region" description="Helical" evidence="1">
    <location>
        <begin position="357"/>
        <end position="380"/>
    </location>
</feature>
<evidence type="ECO:0000256" key="1">
    <source>
        <dbReference type="SAM" id="Phobius"/>
    </source>
</evidence>
<name>A0ABU8WXZ2_9BURK</name>
<keyword evidence="3" id="KW-1185">Reference proteome</keyword>
<feature type="transmembrane region" description="Helical" evidence="1">
    <location>
        <begin position="178"/>
        <end position="195"/>
    </location>
</feature>
<dbReference type="RefSeq" id="WP_340348337.1">
    <property type="nucleotide sequence ID" value="NZ_JBBKZT010000039.1"/>
</dbReference>
<keyword evidence="1" id="KW-0472">Membrane</keyword>
<organism evidence="2 3">
    <name type="scientific">Variovorax rhizosphaerae</name>
    <dbReference type="NCBI Taxonomy" id="1836200"/>
    <lineage>
        <taxon>Bacteria</taxon>
        <taxon>Pseudomonadati</taxon>
        <taxon>Pseudomonadota</taxon>
        <taxon>Betaproteobacteria</taxon>
        <taxon>Burkholderiales</taxon>
        <taxon>Comamonadaceae</taxon>
        <taxon>Variovorax</taxon>
    </lineage>
</organism>
<feature type="transmembrane region" description="Helical" evidence="1">
    <location>
        <begin position="216"/>
        <end position="234"/>
    </location>
</feature>
<feature type="transmembrane region" description="Helical" evidence="1">
    <location>
        <begin position="27"/>
        <end position="46"/>
    </location>
</feature>
<feature type="transmembrane region" description="Helical" evidence="1">
    <location>
        <begin position="240"/>
        <end position="258"/>
    </location>
</feature>
<evidence type="ECO:0000313" key="2">
    <source>
        <dbReference type="EMBL" id="MEJ8852392.1"/>
    </source>
</evidence>
<keyword evidence="1" id="KW-0812">Transmembrane</keyword>
<gene>
    <name evidence="2" type="ORF">WKW82_37615</name>
</gene>
<protein>
    <submittedName>
        <fullName evidence="2">NnrS family protein</fullName>
    </submittedName>
</protein>
<feature type="transmembrane region" description="Helical" evidence="1">
    <location>
        <begin position="117"/>
        <end position="139"/>
    </location>
</feature>